<evidence type="ECO:0000313" key="4">
    <source>
        <dbReference type="EMBL" id="CAF4278665.1"/>
    </source>
</evidence>
<dbReference type="Proteomes" id="UP000663829">
    <property type="component" value="Unassembled WGS sequence"/>
</dbReference>
<dbReference type="EMBL" id="CAJOBA010054892">
    <property type="protein sequence ID" value="CAF4278665.1"/>
    <property type="molecule type" value="Genomic_DNA"/>
</dbReference>
<dbReference type="Proteomes" id="UP000681722">
    <property type="component" value="Unassembled WGS sequence"/>
</dbReference>
<dbReference type="EMBL" id="CAJNOQ010042614">
    <property type="protein sequence ID" value="CAF1627606.1"/>
    <property type="molecule type" value="Genomic_DNA"/>
</dbReference>
<dbReference type="EMBL" id="CAJOBC010110233">
    <property type="protein sequence ID" value="CAF4523272.1"/>
    <property type="molecule type" value="Genomic_DNA"/>
</dbReference>
<comment type="caution">
    <text evidence="3">The sequence shown here is derived from an EMBL/GenBank/DDBJ whole genome shotgun (WGS) entry which is preliminary data.</text>
</comment>
<evidence type="ECO:0000313" key="6">
    <source>
        <dbReference type="Proteomes" id="UP000663829"/>
    </source>
</evidence>
<feature type="compositionally biased region" description="Basic and acidic residues" evidence="1">
    <location>
        <begin position="150"/>
        <end position="162"/>
    </location>
</feature>
<dbReference type="OrthoDB" id="10418639at2759"/>
<feature type="compositionally biased region" description="Polar residues" evidence="1">
    <location>
        <begin position="23"/>
        <end position="33"/>
    </location>
</feature>
<sequence>IERQGIMYRGKKTVRRGGGNPQVRGQNTTKTRPMTRQQSALLCEKDQTKENDEKFALVELLLDKKLLVVNYNDLINLNKQGKIKLGSNVLVKMNDEKSTSAILFCVGSQQECLNELYIIKDQRDNKMNSDYDDSLDDTPLLTTTRVPKPTQKEMDQNKKSNIPEETDSCISFDINQDESNTHSSLHTSPKIKPSLTHLMPINHSQDVTVAASSLTSSIDITAAASEPTPSV</sequence>
<evidence type="ECO:0000256" key="1">
    <source>
        <dbReference type="SAM" id="MobiDB-lite"/>
    </source>
</evidence>
<dbReference type="Proteomes" id="UP000682733">
    <property type="component" value="Unassembled WGS sequence"/>
</dbReference>
<evidence type="ECO:0000313" key="5">
    <source>
        <dbReference type="EMBL" id="CAF4523272.1"/>
    </source>
</evidence>
<gene>
    <name evidence="3" type="ORF">GPM918_LOCUS44144</name>
    <name evidence="2" type="ORF">OVA965_LOCUS36419</name>
    <name evidence="5" type="ORF">SRO942_LOCUS45875</name>
    <name evidence="4" type="ORF">TMI583_LOCUS37429</name>
</gene>
<organism evidence="3 6">
    <name type="scientific">Didymodactylos carnosus</name>
    <dbReference type="NCBI Taxonomy" id="1234261"/>
    <lineage>
        <taxon>Eukaryota</taxon>
        <taxon>Metazoa</taxon>
        <taxon>Spiralia</taxon>
        <taxon>Gnathifera</taxon>
        <taxon>Rotifera</taxon>
        <taxon>Eurotatoria</taxon>
        <taxon>Bdelloidea</taxon>
        <taxon>Philodinida</taxon>
        <taxon>Philodinidae</taxon>
        <taxon>Didymodactylos</taxon>
    </lineage>
</organism>
<dbReference type="AlphaFoldDB" id="A0A816CR31"/>
<proteinExistence type="predicted"/>
<keyword evidence="6" id="KW-1185">Reference proteome</keyword>
<protein>
    <submittedName>
        <fullName evidence="3">Uncharacterized protein</fullName>
    </submittedName>
</protein>
<feature type="region of interest" description="Disordered" evidence="1">
    <location>
        <begin position="10"/>
        <end position="33"/>
    </location>
</feature>
<reference evidence="3" key="1">
    <citation type="submission" date="2021-02" db="EMBL/GenBank/DDBJ databases">
        <authorList>
            <person name="Nowell W R."/>
        </authorList>
    </citation>
    <scope>NUCLEOTIDE SEQUENCE</scope>
</reference>
<dbReference type="EMBL" id="CAJNOK010032936">
    <property type="protein sequence ID" value="CAF1489255.1"/>
    <property type="molecule type" value="Genomic_DNA"/>
</dbReference>
<accession>A0A816CR31</accession>
<evidence type="ECO:0000313" key="3">
    <source>
        <dbReference type="EMBL" id="CAF1627606.1"/>
    </source>
</evidence>
<feature type="non-terminal residue" evidence="3">
    <location>
        <position position="231"/>
    </location>
</feature>
<feature type="region of interest" description="Disordered" evidence="1">
    <location>
        <begin position="129"/>
        <end position="166"/>
    </location>
</feature>
<name>A0A816CR31_9BILA</name>
<dbReference type="Proteomes" id="UP000677228">
    <property type="component" value="Unassembled WGS sequence"/>
</dbReference>
<evidence type="ECO:0000313" key="2">
    <source>
        <dbReference type="EMBL" id="CAF1489255.1"/>
    </source>
</evidence>
<feature type="non-terminal residue" evidence="3">
    <location>
        <position position="1"/>
    </location>
</feature>